<evidence type="ECO:0000313" key="4">
    <source>
        <dbReference type="Proteomes" id="UP000077266"/>
    </source>
</evidence>
<sequence>MIFVRVLVACALLSALSWARLPLRTPLEILEALNREILFIIPPLERERASEHSRLRALADLSNAFDQAATDVKLFAAPHRDRQGQRHPREIVVEAVQSAIHAARAANMEHGDLERACSNLQRIVDEVTGPRIRLVVQRRDRGET</sequence>
<feature type="chain" id="PRO_5008241189" evidence="1">
    <location>
        <begin position="20"/>
        <end position="144"/>
    </location>
</feature>
<accession>A0A165EHQ9</accession>
<organism evidence="3 4">
    <name type="scientific">Exidia glandulosa HHB12029</name>
    <dbReference type="NCBI Taxonomy" id="1314781"/>
    <lineage>
        <taxon>Eukaryota</taxon>
        <taxon>Fungi</taxon>
        <taxon>Dikarya</taxon>
        <taxon>Basidiomycota</taxon>
        <taxon>Agaricomycotina</taxon>
        <taxon>Agaricomycetes</taxon>
        <taxon>Auriculariales</taxon>
        <taxon>Exidiaceae</taxon>
        <taxon>Exidia</taxon>
    </lineage>
</organism>
<keyword evidence="1" id="KW-0732">Signal</keyword>
<feature type="signal peptide" evidence="1">
    <location>
        <begin position="1"/>
        <end position="19"/>
    </location>
</feature>
<gene>
    <name evidence="3" type="ORF">EXIGLDRAFT_724186</name>
    <name evidence="2" type="ORF">EXIGLDRAFT_728389</name>
</gene>
<keyword evidence="4" id="KW-1185">Reference proteome</keyword>
<proteinExistence type="predicted"/>
<evidence type="ECO:0000313" key="2">
    <source>
        <dbReference type="EMBL" id="KZV83450.1"/>
    </source>
</evidence>
<dbReference type="AlphaFoldDB" id="A0A165EHQ9"/>
<dbReference type="EMBL" id="KV426139">
    <property type="protein sequence ID" value="KZV86962.1"/>
    <property type="molecule type" value="Genomic_DNA"/>
</dbReference>
<dbReference type="EMBL" id="KV426271">
    <property type="protein sequence ID" value="KZV83450.1"/>
    <property type="molecule type" value="Genomic_DNA"/>
</dbReference>
<evidence type="ECO:0000313" key="3">
    <source>
        <dbReference type="EMBL" id="KZV86962.1"/>
    </source>
</evidence>
<reference evidence="3 4" key="1">
    <citation type="journal article" date="2016" name="Mol. Biol. Evol.">
        <title>Comparative Genomics of Early-Diverging Mushroom-Forming Fungi Provides Insights into the Origins of Lignocellulose Decay Capabilities.</title>
        <authorList>
            <person name="Nagy L.G."/>
            <person name="Riley R."/>
            <person name="Tritt A."/>
            <person name="Adam C."/>
            <person name="Daum C."/>
            <person name="Floudas D."/>
            <person name="Sun H."/>
            <person name="Yadav J.S."/>
            <person name="Pangilinan J."/>
            <person name="Larsson K.H."/>
            <person name="Matsuura K."/>
            <person name="Barry K."/>
            <person name="Labutti K."/>
            <person name="Kuo R."/>
            <person name="Ohm R.A."/>
            <person name="Bhattacharya S.S."/>
            <person name="Shirouzu T."/>
            <person name="Yoshinaga Y."/>
            <person name="Martin F.M."/>
            <person name="Grigoriev I.V."/>
            <person name="Hibbett D.S."/>
        </authorList>
    </citation>
    <scope>NUCLEOTIDE SEQUENCE [LARGE SCALE GENOMIC DNA]</scope>
    <source>
        <strain evidence="3 4">HHB12029</strain>
    </source>
</reference>
<dbReference type="Proteomes" id="UP000077266">
    <property type="component" value="Unassembled WGS sequence"/>
</dbReference>
<evidence type="ECO:0000256" key="1">
    <source>
        <dbReference type="SAM" id="SignalP"/>
    </source>
</evidence>
<name>A0A165EHQ9_EXIGL</name>
<protein>
    <submittedName>
        <fullName evidence="3">Uncharacterized protein</fullName>
    </submittedName>
</protein>